<dbReference type="Gene3D" id="3.40.1190.20">
    <property type="match status" value="1"/>
</dbReference>
<organism evidence="8 9">
    <name type="scientific">Paenibacillus agri</name>
    <dbReference type="NCBI Taxonomy" id="2744309"/>
    <lineage>
        <taxon>Bacteria</taxon>
        <taxon>Bacillati</taxon>
        <taxon>Bacillota</taxon>
        <taxon>Bacilli</taxon>
        <taxon>Bacillales</taxon>
        <taxon>Paenibacillaceae</taxon>
        <taxon>Paenibacillus</taxon>
    </lineage>
</organism>
<dbReference type="InterPro" id="IPR011611">
    <property type="entry name" value="PfkB_dom"/>
</dbReference>
<comment type="caution">
    <text evidence="8">The sequence shown here is derived from an EMBL/GenBank/DDBJ whole genome shotgun (WGS) entry which is preliminary data.</text>
</comment>
<dbReference type="Proteomes" id="UP000564806">
    <property type="component" value="Unassembled WGS sequence"/>
</dbReference>
<protein>
    <recommendedName>
        <fullName evidence="6">5-dehydro-2-deoxygluconokinase</fullName>
        <ecNumber evidence="6">2.7.1.92</ecNumber>
    </recommendedName>
    <alternativeName>
        <fullName evidence="6">2-deoxy-5-keto-D-gluconate kinase</fullName>
        <shortName evidence="6">DKG kinase</shortName>
    </alternativeName>
</protein>
<evidence type="ECO:0000256" key="5">
    <source>
        <dbReference type="ARBA" id="ARBA00022840"/>
    </source>
</evidence>
<dbReference type="NCBIfam" id="TIGR04382">
    <property type="entry name" value="myo_inos_iolC_N"/>
    <property type="match status" value="1"/>
</dbReference>
<proteinExistence type="inferred from homology"/>
<dbReference type="PANTHER" id="PTHR43085:SF49">
    <property type="entry name" value="5-DEHYDRO-2-DEOXYGLUCONOKINASE"/>
    <property type="match status" value="1"/>
</dbReference>
<evidence type="ECO:0000256" key="2">
    <source>
        <dbReference type="ARBA" id="ARBA00022679"/>
    </source>
</evidence>
<sequence>MQRRHSATWNLYYKRRRVNLLSYIFPSGRKFDFTAIGRLCIDLNANEINRPMEETMTFTKYVGGSPANIAIGMSRLGHKTAFIGKIADDQMGRFIQGYLEKEDIDTSNVVTDKTGAVTGLAFTEIKSPSECSILMYRDNVADLKLGPLEVNEELIANSKALLVSGTALAASPSREAVLLSLDYARKHGTTVILDIDYRPYTWNSAEETAVYYNLAAEKSDIIIGTREEFDSMERFENNHDHSDSFTASKWFNYSAKLVIIKHGKEGSIAYTAEGLEQRAKSYPAKVIKTFGAGDSYAAGFIHGLMSGLTIEKSMEFGSAAACIVISSHSCSDAMPTVAQVEDYIERCNRGEIIAG</sequence>
<dbReference type="EC" id="2.7.1.92" evidence="6"/>
<gene>
    <name evidence="6 8" type="primary">iolC</name>
    <name evidence="8" type="ORF">HPT30_16530</name>
</gene>
<dbReference type="Pfam" id="PF00294">
    <property type="entry name" value="PfkB"/>
    <property type="match status" value="1"/>
</dbReference>
<comment type="catalytic activity">
    <reaction evidence="6">
        <text>5-dehydro-2-deoxy-D-gluconate + ATP = 6-phospho-5-dehydro-2-deoxy-D-gluconate + ADP + H(+)</text>
        <dbReference type="Rhea" id="RHEA:13497"/>
        <dbReference type="ChEBI" id="CHEBI:15378"/>
        <dbReference type="ChEBI" id="CHEBI:16669"/>
        <dbReference type="ChEBI" id="CHEBI:30616"/>
        <dbReference type="ChEBI" id="CHEBI:57949"/>
        <dbReference type="ChEBI" id="CHEBI:456216"/>
        <dbReference type="EC" id="2.7.1.92"/>
    </reaction>
</comment>
<dbReference type="GO" id="GO:0019310">
    <property type="term" value="P:inositol catabolic process"/>
    <property type="evidence" value="ECO:0007669"/>
    <property type="project" value="UniProtKB-UniRule"/>
</dbReference>
<dbReference type="GO" id="GO:0005524">
    <property type="term" value="F:ATP binding"/>
    <property type="evidence" value="ECO:0007669"/>
    <property type="project" value="UniProtKB-UniRule"/>
</dbReference>
<keyword evidence="5 6" id="KW-0067">ATP-binding</keyword>
<dbReference type="EMBL" id="JABWCS010000212">
    <property type="protein sequence ID" value="NUU61952.1"/>
    <property type="molecule type" value="Genomic_DNA"/>
</dbReference>
<comment type="pathway">
    <text evidence="6">Polyol metabolism; myo-inositol degradation into acetyl-CoA; acetyl-CoA from myo-inositol: step 5/7.</text>
</comment>
<dbReference type="GO" id="GO:0047590">
    <property type="term" value="F:5-dehydro-2-deoxygluconokinase activity"/>
    <property type="evidence" value="ECO:0007669"/>
    <property type="project" value="UniProtKB-UniRule"/>
</dbReference>
<dbReference type="Gene3D" id="2.20.150.10">
    <property type="entry name" value="putative 5-dehydro-2- deoxygluconokinase"/>
    <property type="match status" value="1"/>
</dbReference>
<dbReference type="InterPro" id="IPR050306">
    <property type="entry name" value="PfkB_Carbo_kinase"/>
</dbReference>
<accession>A0A850ET20</accession>
<dbReference type="InterPro" id="IPR030830">
    <property type="entry name" value="Myo_inos_IolC"/>
</dbReference>
<evidence type="ECO:0000313" key="8">
    <source>
        <dbReference type="EMBL" id="NUU61952.1"/>
    </source>
</evidence>
<dbReference type="PANTHER" id="PTHR43085">
    <property type="entry name" value="HEXOKINASE FAMILY MEMBER"/>
    <property type="match status" value="1"/>
</dbReference>
<comment type="function">
    <text evidence="6">Catalyzes the phosphorylation of 5-dehydro-2-deoxy-D-gluconate (2-deoxy-5-keto-D-gluconate or DKG) to 6-phospho-5-dehydro-2-deoxy-D-gluconate (DKGP).</text>
</comment>
<dbReference type="InterPro" id="IPR022841">
    <property type="entry name" value="DKG_kinase_firmi"/>
</dbReference>
<reference evidence="8" key="1">
    <citation type="submission" date="2020-06" db="EMBL/GenBank/DDBJ databases">
        <title>Paenibacillus sp. nov., isolated from soil.</title>
        <authorList>
            <person name="Seo Y.L."/>
        </authorList>
    </citation>
    <scope>NUCLEOTIDE SEQUENCE [LARGE SCALE GENOMIC DNA]</scope>
    <source>
        <strain evidence="8">JW14</strain>
    </source>
</reference>
<dbReference type="CDD" id="cd01166">
    <property type="entry name" value="KdgK"/>
    <property type="match status" value="1"/>
</dbReference>
<dbReference type="InterPro" id="IPR029056">
    <property type="entry name" value="Ribokinase-like"/>
</dbReference>
<dbReference type="PROSITE" id="PS00584">
    <property type="entry name" value="PFKB_KINASES_2"/>
    <property type="match status" value="1"/>
</dbReference>
<evidence type="ECO:0000256" key="3">
    <source>
        <dbReference type="ARBA" id="ARBA00022741"/>
    </source>
</evidence>
<dbReference type="SUPFAM" id="SSF53613">
    <property type="entry name" value="Ribokinase-like"/>
    <property type="match status" value="1"/>
</dbReference>
<evidence type="ECO:0000259" key="7">
    <source>
        <dbReference type="Pfam" id="PF00294"/>
    </source>
</evidence>
<evidence type="ECO:0000256" key="1">
    <source>
        <dbReference type="ARBA" id="ARBA00010688"/>
    </source>
</evidence>
<evidence type="ECO:0000313" key="9">
    <source>
        <dbReference type="Proteomes" id="UP000564806"/>
    </source>
</evidence>
<dbReference type="AlphaFoldDB" id="A0A850ET20"/>
<dbReference type="HAMAP" id="MF_01668">
    <property type="entry name" value="IolC"/>
    <property type="match status" value="1"/>
</dbReference>
<dbReference type="InterPro" id="IPR002173">
    <property type="entry name" value="Carboh/pur_kinase_PfkB_CS"/>
</dbReference>
<name>A0A850ET20_9BACL</name>
<comment type="similarity">
    <text evidence="1 6">Belongs to the carbohydrate kinase PfkB family.</text>
</comment>
<dbReference type="InterPro" id="IPR023314">
    <property type="entry name" value="Myo_inos_IolC-like_sf"/>
</dbReference>
<keyword evidence="2 6" id="KW-0808">Transferase</keyword>
<evidence type="ECO:0000256" key="4">
    <source>
        <dbReference type="ARBA" id="ARBA00022777"/>
    </source>
</evidence>
<keyword evidence="9" id="KW-1185">Reference proteome</keyword>
<keyword evidence="3 6" id="KW-0547">Nucleotide-binding</keyword>
<evidence type="ECO:0000256" key="6">
    <source>
        <dbReference type="HAMAP-Rule" id="MF_01668"/>
    </source>
</evidence>
<keyword evidence="4 6" id="KW-0418">Kinase</keyword>
<feature type="domain" description="Carbohydrate kinase PfkB" evidence="7">
    <location>
        <begin position="34"/>
        <end position="336"/>
    </location>
</feature>
<dbReference type="UniPathway" id="UPA00076">
    <property type="reaction ID" value="UER00146"/>
</dbReference>